<sequence>MLERSRSPVAQAAKPWKLKGFRSKQTQCKRREAKAKEKGQKRGKKRESPPHYLLSP</sequence>
<dbReference type="Proteomes" id="UP001054252">
    <property type="component" value="Unassembled WGS sequence"/>
</dbReference>
<protein>
    <submittedName>
        <fullName evidence="2">Uncharacterized protein</fullName>
    </submittedName>
</protein>
<organism evidence="2 3">
    <name type="scientific">Rubroshorea leprosula</name>
    <dbReference type="NCBI Taxonomy" id="152421"/>
    <lineage>
        <taxon>Eukaryota</taxon>
        <taxon>Viridiplantae</taxon>
        <taxon>Streptophyta</taxon>
        <taxon>Embryophyta</taxon>
        <taxon>Tracheophyta</taxon>
        <taxon>Spermatophyta</taxon>
        <taxon>Magnoliopsida</taxon>
        <taxon>eudicotyledons</taxon>
        <taxon>Gunneridae</taxon>
        <taxon>Pentapetalae</taxon>
        <taxon>rosids</taxon>
        <taxon>malvids</taxon>
        <taxon>Malvales</taxon>
        <taxon>Dipterocarpaceae</taxon>
        <taxon>Rubroshorea</taxon>
    </lineage>
</organism>
<keyword evidence="3" id="KW-1185">Reference proteome</keyword>
<dbReference type="AlphaFoldDB" id="A0AAV5JZ35"/>
<evidence type="ECO:0000256" key="1">
    <source>
        <dbReference type="SAM" id="MobiDB-lite"/>
    </source>
</evidence>
<feature type="region of interest" description="Disordered" evidence="1">
    <location>
        <begin position="1"/>
        <end position="56"/>
    </location>
</feature>
<comment type="caution">
    <text evidence="2">The sequence shown here is derived from an EMBL/GenBank/DDBJ whole genome shotgun (WGS) entry which is preliminary data.</text>
</comment>
<gene>
    <name evidence="2" type="ORF">SLEP1_g28115</name>
</gene>
<dbReference type="EMBL" id="BPVZ01000048">
    <property type="protein sequence ID" value="GKV17641.1"/>
    <property type="molecule type" value="Genomic_DNA"/>
</dbReference>
<name>A0AAV5JZ35_9ROSI</name>
<feature type="compositionally biased region" description="Basic residues" evidence="1">
    <location>
        <begin position="16"/>
        <end position="33"/>
    </location>
</feature>
<evidence type="ECO:0000313" key="2">
    <source>
        <dbReference type="EMBL" id="GKV17641.1"/>
    </source>
</evidence>
<proteinExistence type="predicted"/>
<accession>A0AAV5JZ35</accession>
<evidence type="ECO:0000313" key="3">
    <source>
        <dbReference type="Proteomes" id="UP001054252"/>
    </source>
</evidence>
<reference evidence="2 3" key="1">
    <citation type="journal article" date="2021" name="Commun. Biol.">
        <title>The genome of Shorea leprosula (Dipterocarpaceae) highlights the ecological relevance of drought in aseasonal tropical rainforests.</title>
        <authorList>
            <person name="Ng K.K.S."/>
            <person name="Kobayashi M.J."/>
            <person name="Fawcett J.A."/>
            <person name="Hatakeyama M."/>
            <person name="Paape T."/>
            <person name="Ng C.H."/>
            <person name="Ang C.C."/>
            <person name="Tnah L.H."/>
            <person name="Lee C.T."/>
            <person name="Nishiyama T."/>
            <person name="Sese J."/>
            <person name="O'Brien M.J."/>
            <person name="Copetti D."/>
            <person name="Mohd Noor M.I."/>
            <person name="Ong R.C."/>
            <person name="Putra M."/>
            <person name="Sireger I.Z."/>
            <person name="Indrioko S."/>
            <person name="Kosugi Y."/>
            <person name="Izuno A."/>
            <person name="Isagi Y."/>
            <person name="Lee S.L."/>
            <person name="Shimizu K.K."/>
        </authorList>
    </citation>
    <scope>NUCLEOTIDE SEQUENCE [LARGE SCALE GENOMIC DNA]</scope>
    <source>
        <strain evidence="2">214</strain>
    </source>
</reference>